<organism evidence="2 3">
    <name type="scientific">Erythranthe guttata</name>
    <name type="common">Yellow monkey flower</name>
    <name type="synonym">Mimulus guttatus</name>
    <dbReference type="NCBI Taxonomy" id="4155"/>
    <lineage>
        <taxon>Eukaryota</taxon>
        <taxon>Viridiplantae</taxon>
        <taxon>Streptophyta</taxon>
        <taxon>Embryophyta</taxon>
        <taxon>Tracheophyta</taxon>
        <taxon>Spermatophyta</taxon>
        <taxon>Magnoliopsida</taxon>
        <taxon>eudicotyledons</taxon>
        <taxon>Gunneridae</taxon>
        <taxon>Pentapetalae</taxon>
        <taxon>asterids</taxon>
        <taxon>lamiids</taxon>
        <taxon>Lamiales</taxon>
        <taxon>Phrymaceae</taxon>
        <taxon>Erythranthe</taxon>
    </lineage>
</organism>
<dbReference type="AlphaFoldDB" id="A0A022RYK8"/>
<dbReference type="Proteomes" id="UP000030748">
    <property type="component" value="Unassembled WGS sequence"/>
</dbReference>
<proteinExistence type="predicted"/>
<evidence type="ECO:0000259" key="1">
    <source>
        <dbReference type="Pfam" id="PF03478"/>
    </source>
</evidence>
<accession>A0A022RYK8</accession>
<keyword evidence="3" id="KW-1185">Reference proteome</keyword>
<sequence length="389" mass="45090">MLPPTYEESGNRFLKYLGMGGKVSDNFYNLADNRVISVRKRSTIAMTIFNLHFERLTVLVGSSHGWLAYYWAHSNMNLFLYNPLSRRQIKLPSVKTIPLAEEILRDCWGRPQKLILSCSPDEEDCRAILCFGPRGNMAFCCPRQSTKWTPFGSHFHENEKLNELLRDACIVRAYDDFVYSTTQKQLFCITQFADIESWDLGDPTSPKLNWKKAGDDFRMWYSCKYLVFAEHSNRLFLVRRHIMTHMGPDGSPVVVGSHYERGGLPDTVPYKTTGFDVYEIDREKGEFIKYMDRTLDGMTFFIGSTGHGFVIEERDEMIKPNSIYFTDPDSHTPANWDKYKTYGGHDLGIFNYKNRTFSPCYYPCDIQKVERIQPTPIWFTPSPSPASKF</sequence>
<dbReference type="PANTHER" id="PTHR44259">
    <property type="entry name" value="OS07G0183000 PROTEIN-RELATED"/>
    <property type="match status" value="1"/>
</dbReference>
<protein>
    <recommendedName>
        <fullName evidence="1">KIB1-4 beta-propeller domain-containing protein</fullName>
    </recommendedName>
</protein>
<dbReference type="EMBL" id="KI630210">
    <property type="protein sequence ID" value="EYU44788.1"/>
    <property type="molecule type" value="Genomic_DNA"/>
</dbReference>
<dbReference type="InterPro" id="IPR005174">
    <property type="entry name" value="KIB1-4_b-propeller"/>
</dbReference>
<dbReference type="PANTHER" id="PTHR44259:SF37">
    <property type="entry name" value="DUF1618 DOMAIN-CONTAINING PROTEIN"/>
    <property type="match status" value="1"/>
</dbReference>
<dbReference type="InterPro" id="IPR050942">
    <property type="entry name" value="F-box_BR-signaling"/>
</dbReference>
<reference evidence="2 3" key="1">
    <citation type="journal article" date="2013" name="Proc. Natl. Acad. Sci. U.S.A.">
        <title>Fine-scale variation in meiotic recombination in Mimulus inferred from population shotgun sequencing.</title>
        <authorList>
            <person name="Hellsten U."/>
            <person name="Wright K.M."/>
            <person name="Jenkins J."/>
            <person name="Shu S."/>
            <person name="Yuan Y."/>
            <person name="Wessler S.R."/>
            <person name="Schmutz J."/>
            <person name="Willis J.H."/>
            <person name="Rokhsar D.S."/>
        </authorList>
    </citation>
    <scope>NUCLEOTIDE SEQUENCE [LARGE SCALE GENOMIC DNA]</scope>
    <source>
        <strain evidence="3">cv. DUN x IM62</strain>
    </source>
</reference>
<evidence type="ECO:0000313" key="2">
    <source>
        <dbReference type="EMBL" id="EYU44788.1"/>
    </source>
</evidence>
<gene>
    <name evidence="2" type="ORF">MIMGU_mgv1a022614mg</name>
</gene>
<evidence type="ECO:0000313" key="3">
    <source>
        <dbReference type="Proteomes" id="UP000030748"/>
    </source>
</evidence>
<dbReference type="Pfam" id="PF03478">
    <property type="entry name" value="Beta-prop_KIB1-4"/>
    <property type="match status" value="1"/>
</dbReference>
<feature type="domain" description="KIB1-4 beta-propeller" evidence="1">
    <location>
        <begin position="55"/>
        <end position="351"/>
    </location>
</feature>
<name>A0A022RYK8_ERYGU</name>